<dbReference type="NCBIfam" id="TIGR00274">
    <property type="entry name" value="N-acetylmuramic acid 6-phosphate etherase"/>
    <property type="match status" value="1"/>
</dbReference>
<feature type="transmembrane region" description="Helical" evidence="11">
    <location>
        <begin position="454"/>
        <end position="478"/>
    </location>
</feature>
<dbReference type="Pfam" id="PF22645">
    <property type="entry name" value="GKRP_SIS_N"/>
    <property type="match status" value="1"/>
</dbReference>
<dbReference type="GO" id="GO:0008982">
    <property type="term" value="F:protein-N(PI)-phosphohistidine-sugar phosphotransferase activity"/>
    <property type="evidence" value="ECO:0007669"/>
    <property type="project" value="InterPro"/>
</dbReference>
<feature type="transmembrane region" description="Helical" evidence="11">
    <location>
        <begin position="366"/>
        <end position="385"/>
    </location>
</feature>
<keyword evidence="4" id="KW-0762">Sugar transport</keyword>
<dbReference type="GO" id="GO:0009401">
    <property type="term" value="P:phosphoenolpyruvate-dependent sugar phosphotransferase system"/>
    <property type="evidence" value="ECO:0007669"/>
    <property type="project" value="UniProtKB-KW"/>
</dbReference>
<keyword evidence="10" id="KW-0119">Carbohydrate metabolism</keyword>
<evidence type="ECO:0000313" key="15">
    <source>
        <dbReference type="Proteomes" id="UP001176961"/>
    </source>
</evidence>
<name>A0AA36GF94_CYLNA</name>
<evidence type="ECO:0000259" key="12">
    <source>
        <dbReference type="PROSITE" id="PS51103"/>
    </source>
</evidence>
<organism evidence="14 15">
    <name type="scientific">Cylicocyclus nassatus</name>
    <name type="common">Nematode worm</name>
    <dbReference type="NCBI Taxonomy" id="53992"/>
    <lineage>
        <taxon>Eukaryota</taxon>
        <taxon>Metazoa</taxon>
        <taxon>Ecdysozoa</taxon>
        <taxon>Nematoda</taxon>
        <taxon>Chromadorea</taxon>
        <taxon>Rhabditida</taxon>
        <taxon>Rhabditina</taxon>
        <taxon>Rhabditomorpha</taxon>
        <taxon>Strongyloidea</taxon>
        <taxon>Strongylidae</taxon>
        <taxon>Cylicocyclus</taxon>
    </lineage>
</organism>
<dbReference type="GO" id="GO:0097367">
    <property type="term" value="F:carbohydrate derivative binding"/>
    <property type="evidence" value="ECO:0007669"/>
    <property type="project" value="InterPro"/>
</dbReference>
<dbReference type="GO" id="GO:0046348">
    <property type="term" value="P:amino sugar catabolic process"/>
    <property type="evidence" value="ECO:0007669"/>
    <property type="project" value="InterPro"/>
</dbReference>
<comment type="subcellular location">
    <subcellularLocation>
        <location evidence="1">Cell membrane</location>
        <topology evidence="1">Multi-pass membrane protein</topology>
    </subcellularLocation>
</comment>
<evidence type="ECO:0000256" key="9">
    <source>
        <dbReference type="ARBA" id="ARBA00023239"/>
    </source>
</evidence>
<protein>
    <recommendedName>
        <fullName evidence="16">N-acetylmuramic acid 6-phosphate etherase</fullName>
    </recommendedName>
</protein>
<dbReference type="PANTHER" id="PTHR30175">
    <property type="entry name" value="PHOSPHOTRANSFERASE SYSTEM TRANSPORT PROTEIN"/>
    <property type="match status" value="1"/>
</dbReference>
<dbReference type="PROSITE" id="PS51464">
    <property type="entry name" value="SIS"/>
    <property type="match status" value="1"/>
</dbReference>
<dbReference type="EMBL" id="CATQJL010000062">
    <property type="protein sequence ID" value="CAJ0592299.1"/>
    <property type="molecule type" value="Genomic_DNA"/>
</dbReference>
<dbReference type="CDD" id="cd05007">
    <property type="entry name" value="SIS_Etherase"/>
    <property type="match status" value="1"/>
</dbReference>
<keyword evidence="5" id="KW-0598">Phosphotransferase system</keyword>
<keyword evidence="15" id="KW-1185">Reference proteome</keyword>
<gene>
    <name evidence="14" type="ORF">CYNAS_LOCUS4282</name>
</gene>
<feature type="transmembrane region" description="Helical" evidence="11">
    <location>
        <begin position="529"/>
        <end position="556"/>
    </location>
</feature>
<dbReference type="InterPro" id="IPR046348">
    <property type="entry name" value="SIS_dom_sf"/>
</dbReference>
<keyword evidence="9" id="KW-0456">Lyase</keyword>
<dbReference type="PANTHER" id="PTHR30175:SF3">
    <property type="entry name" value="PTS SYSTEM N-ACETYLMURAMIC ACID-SPECIFIC EIIBC COMPONENT"/>
    <property type="match status" value="1"/>
</dbReference>
<keyword evidence="8 11" id="KW-0472">Membrane</keyword>
<evidence type="ECO:0000313" key="14">
    <source>
        <dbReference type="EMBL" id="CAJ0592299.1"/>
    </source>
</evidence>
<keyword evidence="6 11" id="KW-0812">Transmembrane</keyword>
<evidence type="ECO:0000256" key="5">
    <source>
        <dbReference type="ARBA" id="ARBA00022683"/>
    </source>
</evidence>
<accession>A0AA36GF94</accession>
<dbReference type="NCBIfam" id="NF003915">
    <property type="entry name" value="PRK05441.1"/>
    <property type="match status" value="1"/>
</dbReference>
<dbReference type="SUPFAM" id="SSF53697">
    <property type="entry name" value="SIS domain"/>
    <property type="match status" value="1"/>
</dbReference>
<dbReference type="NCBIfam" id="NF009222">
    <property type="entry name" value="PRK12570.1"/>
    <property type="match status" value="1"/>
</dbReference>
<dbReference type="PROSITE" id="PS51103">
    <property type="entry name" value="PTS_EIIC_TYPE_1"/>
    <property type="match status" value="1"/>
</dbReference>
<dbReference type="InterPro" id="IPR003352">
    <property type="entry name" value="PTS_EIIC"/>
</dbReference>
<reference evidence="14" key="1">
    <citation type="submission" date="2023-07" db="EMBL/GenBank/DDBJ databases">
        <authorList>
            <consortium name="CYATHOMIX"/>
        </authorList>
    </citation>
    <scope>NUCLEOTIDE SEQUENCE</scope>
    <source>
        <strain evidence="14">N/A</strain>
    </source>
</reference>
<dbReference type="GO" id="GO:0005886">
    <property type="term" value="C:plasma membrane"/>
    <property type="evidence" value="ECO:0007669"/>
    <property type="project" value="UniProtKB-SubCell"/>
</dbReference>
<evidence type="ECO:0000256" key="8">
    <source>
        <dbReference type="ARBA" id="ARBA00023136"/>
    </source>
</evidence>
<feature type="transmembrane region" description="Helical" evidence="11">
    <location>
        <begin position="595"/>
        <end position="621"/>
    </location>
</feature>
<dbReference type="InterPro" id="IPR001347">
    <property type="entry name" value="SIS_dom"/>
</dbReference>
<evidence type="ECO:0000256" key="11">
    <source>
        <dbReference type="SAM" id="Phobius"/>
    </source>
</evidence>
<comment type="caution">
    <text evidence="14">The sequence shown here is derived from an EMBL/GenBank/DDBJ whole genome shotgun (WGS) entry which is preliminary data.</text>
</comment>
<dbReference type="InterPro" id="IPR013013">
    <property type="entry name" value="PTS_EIIC_1"/>
</dbReference>
<dbReference type="InterPro" id="IPR050558">
    <property type="entry name" value="PTS_Sugar-Specific_Components"/>
</dbReference>
<evidence type="ECO:0000256" key="4">
    <source>
        <dbReference type="ARBA" id="ARBA00022597"/>
    </source>
</evidence>
<feature type="transmembrane region" description="Helical" evidence="11">
    <location>
        <begin position="333"/>
        <end position="354"/>
    </location>
</feature>
<evidence type="ECO:0000256" key="1">
    <source>
        <dbReference type="ARBA" id="ARBA00004651"/>
    </source>
</evidence>
<feature type="transmembrane region" description="Helical" evidence="11">
    <location>
        <begin position="423"/>
        <end position="442"/>
    </location>
</feature>
<evidence type="ECO:0008006" key="16">
    <source>
        <dbReference type="Google" id="ProtNLM"/>
    </source>
</evidence>
<dbReference type="PROSITE" id="PS01272">
    <property type="entry name" value="GCKR"/>
    <property type="match status" value="1"/>
</dbReference>
<feature type="transmembrane region" description="Helical" evidence="11">
    <location>
        <begin position="633"/>
        <end position="656"/>
    </location>
</feature>
<dbReference type="InterPro" id="IPR005488">
    <property type="entry name" value="Etherase_MurQ"/>
</dbReference>
<dbReference type="Gene3D" id="3.40.50.10490">
    <property type="entry name" value="Glucose-6-phosphate isomerase like protein, domain 1"/>
    <property type="match status" value="1"/>
</dbReference>
<dbReference type="GO" id="GO:0090588">
    <property type="term" value="F:protein-phosphocysteine-N-acetylmuramate phosphotransferase system transporter activity"/>
    <property type="evidence" value="ECO:0007669"/>
    <property type="project" value="TreeGrafter"/>
</dbReference>
<feature type="domain" description="PTS EIIC type-1" evidence="12">
    <location>
        <begin position="328"/>
        <end position="663"/>
    </location>
</feature>
<keyword evidence="3" id="KW-1003">Cell membrane</keyword>
<proteinExistence type="inferred from homology"/>
<feature type="transmembrane region" description="Helical" evidence="11">
    <location>
        <begin position="397"/>
        <end position="417"/>
    </location>
</feature>
<evidence type="ECO:0000256" key="7">
    <source>
        <dbReference type="ARBA" id="ARBA00022989"/>
    </source>
</evidence>
<dbReference type="HAMAP" id="MF_00068">
    <property type="entry name" value="MurQ"/>
    <property type="match status" value="1"/>
</dbReference>
<keyword evidence="2" id="KW-0813">Transport</keyword>
<dbReference type="InterPro" id="IPR005486">
    <property type="entry name" value="Glucokinase_regulatory_CS"/>
</dbReference>
<evidence type="ECO:0000256" key="6">
    <source>
        <dbReference type="ARBA" id="ARBA00022692"/>
    </source>
</evidence>
<evidence type="ECO:0000256" key="2">
    <source>
        <dbReference type="ARBA" id="ARBA00022448"/>
    </source>
</evidence>
<feature type="domain" description="SIS" evidence="13">
    <location>
        <begin position="56"/>
        <end position="219"/>
    </location>
</feature>
<dbReference type="FunFam" id="3.40.50.10490:FF:000014">
    <property type="entry name" value="N-acetylmuramic acid 6-phosphate etherase"/>
    <property type="match status" value="1"/>
</dbReference>
<dbReference type="Pfam" id="PF02378">
    <property type="entry name" value="PTS_EIIC"/>
    <property type="match status" value="1"/>
</dbReference>
<keyword evidence="7 11" id="KW-1133">Transmembrane helix</keyword>
<dbReference type="Proteomes" id="UP001176961">
    <property type="component" value="Unassembled WGS sequence"/>
</dbReference>
<sequence length="663" mass="68920">MVNLDTIATEQRNVSTTNIDELSTIDMVRTINEQDKLVALAVENALPNIASAIDKITTKLSKGGRLFYMGAGTSGRLGILDAVECPPTFGVDYDLVQGIIAGGYDAIFKAKEGAEDSPELAVADLKERGFTSSDVLVGIAASGRTPYTVGGLQFASSIGATSIAVVSSPASPMSEAAQLTICVTPGAEVITGSTRLKAGTAQKMVLNMLSTGTMIKLGKVYGNLMVDVKATNLKLAERARRIVMEATGCQRDEAITALEQANEIKAIDGVLGIYENSLEIQILLGPGTATQVTNIFNELIKKPKIGDGKELHEQIRAKNATPFKLLLKKISSIFIPLIPGFIACGLITGILNIILKLDPTMGDYAYIKMLSVMGNAVFWGLNLFVGINAAKEFGGSPILGGVLATILTHPALASIMLGEEMLVPGRGGIIAVIMVAALGVWIEKRLHKIIPEMFDLFITPLLTILIAGFAALFVLQPIGGAISTTIGTAATISIGKGGAVTGFILGGTFLPMVMMGIHQALTPIHADLLATTGVTILLPVLAMAGAGQVGASIAVYCKTKNNFLKKTIASALPVGIMGVGEPLIYGVTLPLGKPFACACIGGACGGAVQAAFMVGASALGISGLPLAATTNNIPVYLLGILTAYLGGFIATWFVGFNDPPEED</sequence>
<dbReference type="AlphaFoldDB" id="A0AA36GF94"/>
<dbReference type="Gene3D" id="1.10.8.1080">
    <property type="match status" value="1"/>
</dbReference>
<evidence type="ECO:0000256" key="3">
    <source>
        <dbReference type="ARBA" id="ARBA00022475"/>
    </source>
</evidence>
<evidence type="ECO:0000256" key="10">
    <source>
        <dbReference type="ARBA" id="ARBA00023277"/>
    </source>
</evidence>
<dbReference type="GO" id="GO:0016835">
    <property type="term" value="F:carbon-oxygen lyase activity"/>
    <property type="evidence" value="ECO:0007669"/>
    <property type="project" value="InterPro"/>
</dbReference>
<feature type="transmembrane region" description="Helical" evidence="11">
    <location>
        <begin position="498"/>
        <end position="517"/>
    </location>
</feature>
<feature type="transmembrane region" description="Helical" evidence="11">
    <location>
        <begin position="568"/>
        <end position="588"/>
    </location>
</feature>
<evidence type="ECO:0000259" key="13">
    <source>
        <dbReference type="PROSITE" id="PS51464"/>
    </source>
</evidence>